<comment type="caution">
    <text evidence="1">The sequence shown here is derived from an EMBL/GenBank/DDBJ whole genome shotgun (WGS) entry which is preliminary data.</text>
</comment>
<protein>
    <submittedName>
        <fullName evidence="1">Uncharacterized protein</fullName>
    </submittedName>
</protein>
<evidence type="ECO:0000313" key="1">
    <source>
        <dbReference type="EMBL" id="KAE9523565.1"/>
    </source>
</evidence>
<proteinExistence type="predicted"/>
<accession>A0A6G0SZP0</accession>
<dbReference type="Proteomes" id="UP000475862">
    <property type="component" value="Unassembled WGS sequence"/>
</dbReference>
<evidence type="ECO:0000313" key="2">
    <source>
        <dbReference type="Proteomes" id="UP000475862"/>
    </source>
</evidence>
<reference evidence="1 2" key="1">
    <citation type="submission" date="2019-08" db="EMBL/GenBank/DDBJ databases">
        <title>The genome of the soybean aphid Biotype 1, its phylome, world population structure and adaptation to the North American continent.</title>
        <authorList>
            <person name="Giordano R."/>
            <person name="Donthu R.K."/>
            <person name="Hernandez A.G."/>
            <person name="Wright C.L."/>
            <person name="Zimin A.V."/>
        </authorList>
    </citation>
    <scope>NUCLEOTIDE SEQUENCE [LARGE SCALE GENOMIC DNA]</scope>
    <source>
        <tissue evidence="1">Whole aphids</tissue>
    </source>
</reference>
<sequence length="191" mass="22382">MIPIIAFKCNLPSPRSTPPPNVQQSGTHLPAFSCRNLHITYVGINFFNIKNVDWPFSNRLDDKFKTVFRTLITLLFQSNDNTINKWTVDMISLQDTTILQYKLKIWCIINTMKIRGKETKLCIQKFMTRQKSYVYIKTQKHVLKIRWSKPLKFSAGIMSYINDGVNVAILYNDDENMKLETQSSRSYKFNK</sequence>
<organism evidence="1 2">
    <name type="scientific">Aphis glycines</name>
    <name type="common">Soybean aphid</name>
    <dbReference type="NCBI Taxonomy" id="307491"/>
    <lineage>
        <taxon>Eukaryota</taxon>
        <taxon>Metazoa</taxon>
        <taxon>Ecdysozoa</taxon>
        <taxon>Arthropoda</taxon>
        <taxon>Hexapoda</taxon>
        <taxon>Insecta</taxon>
        <taxon>Pterygota</taxon>
        <taxon>Neoptera</taxon>
        <taxon>Paraneoptera</taxon>
        <taxon>Hemiptera</taxon>
        <taxon>Sternorrhyncha</taxon>
        <taxon>Aphidomorpha</taxon>
        <taxon>Aphidoidea</taxon>
        <taxon>Aphididae</taxon>
        <taxon>Aphidini</taxon>
        <taxon>Aphis</taxon>
        <taxon>Aphis</taxon>
    </lineage>
</organism>
<dbReference type="EMBL" id="VYZN01000079">
    <property type="protein sequence ID" value="KAE9523565.1"/>
    <property type="molecule type" value="Genomic_DNA"/>
</dbReference>
<gene>
    <name evidence="1" type="ORF">AGLY_016117</name>
</gene>
<keyword evidence="2" id="KW-1185">Reference proteome</keyword>
<name>A0A6G0SZP0_APHGL</name>
<dbReference type="AlphaFoldDB" id="A0A6G0SZP0"/>